<dbReference type="Proteomes" id="UP000593635">
    <property type="component" value="Segment"/>
</dbReference>
<dbReference type="RefSeq" id="YP_010113756.1">
    <property type="nucleotide sequence ID" value="NC_055908.1"/>
</dbReference>
<organism evidence="1 2">
    <name type="scientific">Bacillus phage DLc1</name>
    <dbReference type="NCBI Taxonomy" id="2777318"/>
    <lineage>
        <taxon>Viruses</taxon>
        <taxon>Duplodnaviria</taxon>
        <taxon>Heunggongvirae</taxon>
        <taxon>Uroviricota</taxon>
        <taxon>Caudoviricetes</taxon>
        <taxon>Salasmaviridae</taxon>
        <taxon>Huangshavirus</taxon>
        <taxon>Huangshavirus dlcuna</taxon>
    </lineage>
</organism>
<keyword evidence="2" id="KW-1185">Reference proteome</keyword>
<dbReference type="EMBL" id="MW012634">
    <property type="protein sequence ID" value="QOR56275.1"/>
    <property type="molecule type" value="Genomic_DNA"/>
</dbReference>
<dbReference type="GeneID" id="65132294"/>
<evidence type="ECO:0000313" key="1">
    <source>
        <dbReference type="EMBL" id="QOR56275.1"/>
    </source>
</evidence>
<proteinExistence type="predicted"/>
<reference evidence="1 2" key="1">
    <citation type="submission" date="2020-09" db="EMBL/GenBank/DDBJ databases">
        <authorList>
            <person name="Li C."/>
            <person name="Ding Y."/>
            <person name="Wu Q."/>
        </authorList>
    </citation>
    <scope>NUCLEOTIDE SEQUENCE [LARGE SCALE GENOMIC DNA]</scope>
</reference>
<sequence length="58" mass="6514">MEIVYVAEGIVKKIYGDDGSLIDVEIDGLEVLETLKPYIKTSFNTKPNSVKIKIEVEK</sequence>
<dbReference type="KEGG" id="vg:65132294"/>
<name>A0A7M1RPG3_9CAUD</name>
<accession>A0A7M1RPG3</accession>
<protein>
    <submittedName>
        <fullName evidence="1">Uncharacterized protein</fullName>
    </submittedName>
</protein>
<evidence type="ECO:0000313" key="2">
    <source>
        <dbReference type="Proteomes" id="UP000593635"/>
    </source>
</evidence>